<reference evidence="2" key="1">
    <citation type="submission" date="2020-07" db="EMBL/GenBank/DDBJ databases">
        <authorList>
            <person name="Lin J."/>
        </authorList>
    </citation>
    <scope>NUCLEOTIDE SEQUENCE</scope>
</reference>
<accession>A0A6V7P226</accession>
<evidence type="ECO:0000256" key="1">
    <source>
        <dbReference type="SAM" id="MobiDB-lite"/>
    </source>
</evidence>
<gene>
    <name evidence="2" type="ORF">CB5_LOCUS7855</name>
</gene>
<dbReference type="InterPro" id="IPR029039">
    <property type="entry name" value="Flavoprotein-like_sf"/>
</dbReference>
<sequence>MLRLRGAPLAAMAQVEVDDVKKKVTVFFGTQTRTVEGFAKALEEEAKARAYASEEEEDRAEEPHPINGGVLGKKKMKKTKTKKKKMVVVDSSHEHEDSDSLISPVIGHNLSINCLLHLSRISVL</sequence>
<protein>
    <submittedName>
        <fullName evidence="2">Uncharacterized protein</fullName>
    </submittedName>
</protein>
<proteinExistence type="predicted"/>
<dbReference type="AlphaFoldDB" id="A0A6V7P226"/>
<name>A0A6V7P226_ANACO</name>
<evidence type="ECO:0000313" key="2">
    <source>
        <dbReference type="EMBL" id="CAD1824644.1"/>
    </source>
</evidence>
<organism evidence="2">
    <name type="scientific">Ananas comosus var. bracteatus</name>
    <name type="common">red pineapple</name>
    <dbReference type="NCBI Taxonomy" id="296719"/>
    <lineage>
        <taxon>Eukaryota</taxon>
        <taxon>Viridiplantae</taxon>
        <taxon>Streptophyta</taxon>
        <taxon>Embryophyta</taxon>
        <taxon>Tracheophyta</taxon>
        <taxon>Spermatophyta</taxon>
        <taxon>Magnoliopsida</taxon>
        <taxon>Liliopsida</taxon>
        <taxon>Poales</taxon>
        <taxon>Bromeliaceae</taxon>
        <taxon>Bromelioideae</taxon>
        <taxon>Ananas</taxon>
    </lineage>
</organism>
<dbReference type="EMBL" id="LR862144">
    <property type="protein sequence ID" value="CAD1824644.1"/>
    <property type="molecule type" value="Genomic_DNA"/>
</dbReference>
<dbReference type="Gene3D" id="3.40.50.360">
    <property type="match status" value="1"/>
</dbReference>
<feature type="compositionally biased region" description="Basic residues" evidence="1">
    <location>
        <begin position="72"/>
        <end position="86"/>
    </location>
</feature>
<feature type="region of interest" description="Disordered" evidence="1">
    <location>
        <begin position="51"/>
        <end position="93"/>
    </location>
</feature>